<dbReference type="InterPro" id="IPR002075">
    <property type="entry name" value="NTF2_dom"/>
</dbReference>
<dbReference type="AlphaFoldDB" id="A0A0L0DUW8"/>
<keyword evidence="1" id="KW-0813">Transport</keyword>
<evidence type="ECO:0000256" key="1">
    <source>
        <dbReference type="RuleBase" id="RU369002"/>
    </source>
</evidence>
<comment type="function">
    <text evidence="1">Has a role in nuclear-cytoplasmic transport of proteins and mRNAs.</text>
</comment>
<protein>
    <recommendedName>
        <fullName evidence="1">NTF2-related export protein</fullName>
    </recommendedName>
</protein>
<dbReference type="OrthoDB" id="25408at2759"/>
<keyword evidence="1" id="KW-0963">Cytoplasm</keyword>
<reference evidence="3 4" key="1">
    <citation type="submission" date="2010-05" db="EMBL/GenBank/DDBJ databases">
        <title>The Genome Sequence of Thecamonas trahens ATCC 50062.</title>
        <authorList>
            <consortium name="The Broad Institute Genome Sequencing Platform"/>
            <person name="Russ C."/>
            <person name="Cuomo C."/>
            <person name="Shea T."/>
            <person name="Young S.K."/>
            <person name="Zeng Q."/>
            <person name="Koehrsen M."/>
            <person name="Haas B."/>
            <person name="Borodovsky M."/>
            <person name="Guigo R."/>
            <person name="Alvarado L."/>
            <person name="Berlin A."/>
            <person name="Bochicchio J."/>
            <person name="Borenstein D."/>
            <person name="Chapman S."/>
            <person name="Chen Z."/>
            <person name="Freedman E."/>
            <person name="Gellesch M."/>
            <person name="Goldberg J."/>
            <person name="Griggs A."/>
            <person name="Gujja S."/>
            <person name="Heilman E."/>
            <person name="Heiman D."/>
            <person name="Hepburn T."/>
            <person name="Howarth C."/>
            <person name="Jen D."/>
            <person name="Larson L."/>
            <person name="Mehta T."/>
            <person name="Park D."/>
            <person name="Pearson M."/>
            <person name="Roberts A."/>
            <person name="Saif S."/>
            <person name="Shenoy N."/>
            <person name="Sisk P."/>
            <person name="Stolte C."/>
            <person name="Sykes S."/>
            <person name="Thomson T."/>
            <person name="Walk T."/>
            <person name="White J."/>
            <person name="Yandava C."/>
            <person name="Burger G."/>
            <person name="Gray M.W."/>
            <person name="Holland P.W.H."/>
            <person name="King N."/>
            <person name="Lang F.B.F."/>
            <person name="Roger A.J."/>
            <person name="Ruiz-Trillo I."/>
            <person name="Lander E."/>
            <person name="Nusbaum C."/>
        </authorList>
    </citation>
    <scope>NUCLEOTIDE SEQUENCE [LARGE SCALE GENOMIC DNA]</scope>
    <source>
        <strain evidence="3 4">ATCC 50062</strain>
    </source>
</reference>
<dbReference type="OMA" id="RDEMGYF"/>
<dbReference type="RefSeq" id="XP_013752793.1">
    <property type="nucleotide sequence ID" value="XM_013897339.1"/>
</dbReference>
<dbReference type="InterPro" id="IPR032710">
    <property type="entry name" value="NTF2-like_dom_sf"/>
</dbReference>
<sequence length="147" mass="15688">MAVVQGNKALTDFTVRSGERFVSQYYDVLNSAKAEMHHFYGPAAVVVWNGFPVPASSLQAFFSSSLPVAKFSTTSVDCQPVPGVLPGSDGNTAMANILVAVAGEIDYGKNVIKTFSQTFLLVQDTSKPKAVFIIASDTFREVGATTE</sequence>
<evidence type="ECO:0000313" key="3">
    <source>
        <dbReference type="EMBL" id="KNC55871.1"/>
    </source>
</evidence>
<name>A0A0L0DUW8_THETB</name>
<dbReference type="SUPFAM" id="SSF54427">
    <property type="entry name" value="NTF2-like"/>
    <property type="match status" value="1"/>
</dbReference>
<evidence type="ECO:0000313" key="4">
    <source>
        <dbReference type="Proteomes" id="UP000054408"/>
    </source>
</evidence>
<dbReference type="GeneID" id="25569323"/>
<feature type="domain" description="NTF2" evidence="2">
    <location>
        <begin position="17"/>
        <end position="141"/>
    </location>
</feature>
<dbReference type="GO" id="GO:0006913">
    <property type="term" value="P:nucleocytoplasmic transport"/>
    <property type="evidence" value="ECO:0007669"/>
    <property type="project" value="UniProtKB-UniRule"/>
</dbReference>
<dbReference type="GO" id="GO:0051028">
    <property type="term" value="P:mRNA transport"/>
    <property type="evidence" value="ECO:0007669"/>
    <property type="project" value="UniProtKB-UniRule"/>
</dbReference>
<organism evidence="3 4">
    <name type="scientific">Thecamonas trahens ATCC 50062</name>
    <dbReference type="NCBI Taxonomy" id="461836"/>
    <lineage>
        <taxon>Eukaryota</taxon>
        <taxon>Apusozoa</taxon>
        <taxon>Apusomonadida</taxon>
        <taxon>Apusomonadidae</taxon>
        <taxon>Thecamonas</taxon>
    </lineage>
</organism>
<dbReference type="STRING" id="461836.A0A0L0DUW8"/>
<keyword evidence="4" id="KW-1185">Reference proteome</keyword>
<dbReference type="EMBL" id="GL349507">
    <property type="protein sequence ID" value="KNC55871.1"/>
    <property type="molecule type" value="Genomic_DNA"/>
</dbReference>
<keyword evidence="1" id="KW-0653">Protein transport</keyword>
<dbReference type="Gene3D" id="3.10.450.50">
    <property type="match status" value="1"/>
</dbReference>
<dbReference type="InterPro" id="IPR018222">
    <property type="entry name" value="Nuclear_transport_factor_2_euk"/>
</dbReference>
<dbReference type="GO" id="GO:0015031">
    <property type="term" value="P:protein transport"/>
    <property type="evidence" value="ECO:0007669"/>
    <property type="project" value="UniProtKB-KW"/>
</dbReference>
<dbReference type="GO" id="GO:0005634">
    <property type="term" value="C:nucleus"/>
    <property type="evidence" value="ECO:0007669"/>
    <property type="project" value="UniProtKB-SubCell"/>
</dbReference>
<evidence type="ECO:0000259" key="2">
    <source>
        <dbReference type="PROSITE" id="PS50177"/>
    </source>
</evidence>
<comment type="subcellular location">
    <subcellularLocation>
        <location evidence="1">Cytoplasm</location>
    </subcellularLocation>
    <subcellularLocation>
        <location evidence="1">Nucleus</location>
    </subcellularLocation>
</comment>
<dbReference type="PANTHER" id="PTHR12612">
    <property type="entry name" value="NUCLEAR TRANSPORT FACTOR 2"/>
    <property type="match status" value="1"/>
</dbReference>
<dbReference type="Proteomes" id="UP000054408">
    <property type="component" value="Unassembled WGS sequence"/>
</dbReference>
<dbReference type="InterPro" id="IPR045875">
    <property type="entry name" value="NTF2"/>
</dbReference>
<dbReference type="Pfam" id="PF02136">
    <property type="entry name" value="NTF2"/>
    <property type="match status" value="1"/>
</dbReference>
<proteinExistence type="predicted"/>
<dbReference type="eggNOG" id="KOG4353">
    <property type="taxonomic scope" value="Eukaryota"/>
</dbReference>
<dbReference type="GO" id="GO:0005737">
    <property type="term" value="C:cytoplasm"/>
    <property type="evidence" value="ECO:0007669"/>
    <property type="project" value="UniProtKB-SubCell"/>
</dbReference>
<keyword evidence="1" id="KW-0539">Nucleus</keyword>
<accession>A0A0L0DUW8</accession>
<gene>
    <name evidence="3" type="ORF">AMSG_11321</name>
</gene>
<dbReference type="PROSITE" id="PS50177">
    <property type="entry name" value="NTF2_DOMAIN"/>
    <property type="match status" value="1"/>
</dbReference>